<dbReference type="Gene3D" id="3.10.580.10">
    <property type="entry name" value="CBS-domain"/>
    <property type="match status" value="1"/>
</dbReference>
<feature type="domain" description="CBS" evidence="12">
    <location>
        <begin position="272"/>
        <end position="324"/>
    </location>
</feature>
<comment type="catalytic activity">
    <reaction evidence="8">
        <text>D-arabinose 5-phosphate = D-ribulose 5-phosphate</text>
        <dbReference type="Rhea" id="RHEA:23104"/>
        <dbReference type="ChEBI" id="CHEBI:57693"/>
        <dbReference type="ChEBI" id="CHEBI:58121"/>
        <dbReference type="EC" id="5.3.1.13"/>
    </reaction>
</comment>
<dbReference type="InterPro" id="IPR000644">
    <property type="entry name" value="CBS_dom"/>
</dbReference>
<proteinExistence type="inferred from homology"/>
<dbReference type="PROSITE" id="PS51371">
    <property type="entry name" value="CBS"/>
    <property type="match status" value="2"/>
</dbReference>
<feature type="domain" description="SIS" evidence="13">
    <location>
        <begin position="36"/>
        <end position="179"/>
    </location>
</feature>
<comment type="similarity">
    <text evidence="2 8">Belongs to the SIS family. GutQ/KpsF subfamily.</text>
</comment>
<evidence type="ECO:0000259" key="13">
    <source>
        <dbReference type="PROSITE" id="PS51464"/>
    </source>
</evidence>
<evidence type="ECO:0000256" key="9">
    <source>
        <dbReference type="PIRSR" id="PIRSR004692-2"/>
    </source>
</evidence>
<evidence type="ECO:0000256" key="3">
    <source>
        <dbReference type="ARBA" id="ARBA00011881"/>
    </source>
</evidence>
<dbReference type="SMART" id="SM00116">
    <property type="entry name" value="CBS"/>
    <property type="match status" value="2"/>
</dbReference>
<dbReference type="PANTHER" id="PTHR42745">
    <property type="match status" value="1"/>
</dbReference>
<protein>
    <recommendedName>
        <fullName evidence="8">Arabinose 5-phosphate isomerase</fullName>
        <shortName evidence="8">API</shortName>
        <ecNumber evidence="8">5.3.1.13</ecNumber>
    </recommendedName>
</protein>
<feature type="site" description="Catalytically relevant" evidence="10">
    <location>
        <position position="106"/>
    </location>
</feature>
<dbReference type="GO" id="GO:0005975">
    <property type="term" value="P:carbohydrate metabolic process"/>
    <property type="evidence" value="ECO:0007669"/>
    <property type="project" value="InterPro"/>
</dbReference>
<dbReference type="Pfam" id="PF01380">
    <property type="entry name" value="SIS"/>
    <property type="match status" value="1"/>
</dbReference>
<dbReference type="SUPFAM" id="SSF53697">
    <property type="entry name" value="SIS domain"/>
    <property type="match status" value="1"/>
</dbReference>
<feature type="site" description="Catalytically relevant" evidence="10">
    <location>
        <position position="147"/>
    </location>
</feature>
<dbReference type="InterPro" id="IPR001347">
    <property type="entry name" value="SIS_dom"/>
</dbReference>
<comment type="pathway">
    <text evidence="7">Carbohydrate biosynthesis; 3-deoxy-D-manno-octulosonate biosynthesis; 3-deoxy-D-manno-octulosonate from D-ribulose 5-phosphate: step 1/3.</text>
</comment>
<dbReference type="RefSeq" id="WP_188860973.1">
    <property type="nucleotide sequence ID" value="NZ_BMLT01000006.1"/>
</dbReference>
<sequence length="324" mass="34531">MSKPFDYLNAARRTIELERDAVADLLNHLNGDFTRACDLMLNCEGRVIVTGMGKSGHIGNKIAATLASTGTPAFFVHPGEASHGDMGMITARDVVVALSNSGETSEVVTILPLIKRMKTPLVSITANPGSTLSRAADASLHIGVEREACPLGLAPTSSTTAQLVLGDALAIALLEARGFSADDFAFSHPGGSLGRRLLLKVEDLMHKGDDVPVVTRTTPIYEALLEVTRKRLGMTAVVDEAGRLCGIFTDGDLRRTLDHEVDLKNTPISEVMTPNGTVVEAGILAAEALQIMQERQINALLVLNEHRQPVGALNMHDMLKAGVI</sequence>
<keyword evidence="4" id="KW-0677">Repeat</keyword>
<dbReference type="Gene3D" id="3.40.50.10490">
    <property type="entry name" value="Glucose-6-phosphate isomerase like protein, domain 1"/>
    <property type="match status" value="1"/>
</dbReference>
<feature type="binding site" evidence="9">
    <location>
        <position position="77"/>
    </location>
    <ligand>
        <name>Zn(2+)</name>
        <dbReference type="ChEBI" id="CHEBI:29105"/>
    </ligand>
</feature>
<keyword evidence="15" id="KW-1185">Reference proteome</keyword>
<comment type="subunit">
    <text evidence="3">Homotetramer.</text>
</comment>
<keyword evidence="6 8" id="KW-0413">Isomerase</keyword>
<dbReference type="GO" id="GO:0046872">
    <property type="term" value="F:metal ion binding"/>
    <property type="evidence" value="ECO:0007669"/>
    <property type="project" value="UniProtKB-KW"/>
</dbReference>
<evidence type="ECO:0000256" key="5">
    <source>
        <dbReference type="ARBA" id="ARBA00023122"/>
    </source>
</evidence>
<organism evidence="14 15">
    <name type="scientific">Marinobacterium nitratireducens</name>
    <dbReference type="NCBI Taxonomy" id="518897"/>
    <lineage>
        <taxon>Bacteria</taxon>
        <taxon>Pseudomonadati</taxon>
        <taxon>Pseudomonadota</taxon>
        <taxon>Gammaproteobacteria</taxon>
        <taxon>Oceanospirillales</taxon>
        <taxon>Oceanospirillaceae</taxon>
        <taxon>Marinobacterium</taxon>
    </lineage>
</organism>
<evidence type="ECO:0000256" key="11">
    <source>
        <dbReference type="PROSITE-ProRule" id="PRU00703"/>
    </source>
</evidence>
<dbReference type="InterPro" id="IPR046348">
    <property type="entry name" value="SIS_dom_sf"/>
</dbReference>
<comment type="caution">
    <text evidence="14">The sequence shown here is derived from an EMBL/GenBank/DDBJ whole genome shotgun (WGS) entry which is preliminary data.</text>
</comment>
<dbReference type="CDD" id="cd05014">
    <property type="entry name" value="SIS_Kpsf"/>
    <property type="match status" value="1"/>
</dbReference>
<evidence type="ECO:0000256" key="7">
    <source>
        <dbReference type="ARBA" id="ARBA00060658"/>
    </source>
</evidence>
<feature type="domain" description="CBS" evidence="12">
    <location>
        <begin position="205"/>
        <end position="263"/>
    </location>
</feature>
<dbReference type="GO" id="GO:1901135">
    <property type="term" value="P:carbohydrate derivative metabolic process"/>
    <property type="evidence" value="ECO:0007669"/>
    <property type="project" value="InterPro"/>
</dbReference>
<dbReference type="PANTHER" id="PTHR42745:SF1">
    <property type="entry name" value="ARABINOSE 5-PHOSPHATE ISOMERASE KDSD"/>
    <property type="match status" value="1"/>
</dbReference>
<dbReference type="GO" id="GO:0019146">
    <property type="term" value="F:arabinose-5-phosphate isomerase activity"/>
    <property type="evidence" value="ECO:0007669"/>
    <property type="project" value="UniProtKB-EC"/>
</dbReference>
<dbReference type="NCBIfam" id="TIGR00393">
    <property type="entry name" value="kpsF"/>
    <property type="match status" value="1"/>
</dbReference>
<evidence type="ECO:0000313" key="15">
    <source>
        <dbReference type="Proteomes" id="UP000599578"/>
    </source>
</evidence>
<name>A0A917ZGZ7_9GAMM</name>
<evidence type="ECO:0000256" key="2">
    <source>
        <dbReference type="ARBA" id="ARBA00008165"/>
    </source>
</evidence>
<dbReference type="PIRSF" id="PIRSF004692">
    <property type="entry name" value="KdsD_KpsF"/>
    <property type="match status" value="1"/>
</dbReference>
<keyword evidence="9" id="KW-0479">Metal-binding</keyword>
<dbReference type="EC" id="5.3.1.13" evidence="8"/>
<dbReference type="GO" id="GO:0097367">
    <property type="term" value="F:carbohydrate derivative binding"/>
    <property type="evidence" value="ECO:0007669"/>
    <property type="project" value="InterPro"/>
</dbReference>
<evidence type="ECO:0000256" key="1">
    <source>
        <dbReference type="ARBA" id="ARBA00004756"/>
    </source>
</evidence>
<comment type="pathway">
    <text evidence="1">Bacterial outer membrane biogenesis; lipopolysaccharide biosynthesis.</text>
</comment>
<keyword evidence="5 11" id="KW-0129">CBS domain</keyword>
<dbReference type="EMBL" id="BMLT01000006">
    <property type="protein sequence ID" value="GGO82870.1"/>
    <property type="molecule type" value="Genomic_DNA"/>
</dbReference>
<dbReference type="InterPro" id="IPR050986">
    <property type="entry name" value="GutQ/KpsF_isomerases"/>
</dbReference>
<dbReference type="Proteomes" id="UP000599578">
    <property type="component" value="Unassembled WGS sequence"/>
</dbReference>
<feature type="site" description="Catalytically relevant" evidence="10">
    <location>
        <position position="54"/>
    </location>
</feature>
<keyword evidence="9" id="KW-0862">Zinc</keyword>
<dbReference type="PROSITE" id="PS51464">
    <property type="entry name" value="SIS"/>
    <property type="match status" value="1"/>
</dbReference>
<dbReference type="AlphaFoldDB" id="A0A917ZGZ7"/>
<dbReference type="InterPro" id="IPR046342">
    <property type="entry name" value="CBS_dom_sf"/>
</dbReference>
<dbReference type="Pfam" id="PF00571">
    <property type="entry name" value="CBS"/>
    <property type="match status" value="2"/>
</dbReference>
<accession>A0A917ZGZ7</accession>
<evidence type="ECO:0000256" key="6">
    <source>
        <dbReference type="ARBA" id="ARBA00023235"/>
    </source>
</evidence>
<gene>
    <name evidence="14" type="primary">kdsD</name>
    <name evidence="14" type="ORF">GCM10011348_25230</name>
</gene>
<dbReference type="CDD" id="cd04604">
    <property type="entry name" value="CBS_pair_SIS_assoc"/>
    <property type="match status" value="1"/>
</dbReference>
<feature type="site" description="Catalytically relevant" evidence="10">
    <location>
        <position position="188"/>
    </location>
</feature>
<evidence type="ECO:0000256" key="8">
    <source>
        <dbReference type="PIRNR" id="PIRNR004692"/>
    </source>
</evidence>
<dbReference type="InterPro" id="IPR035474">
    <property type="entry name" value="SIS_Kpsf"/>
</dbReference>
<dbReference type="InterPro" id="IPR004800">
    <property type="entry name" value="KdsD/KpsF-type"/>
</dbReference>
<reference evidence="14 15" key="1">
    <citation type="journal article" date="2014" name="Int. J. Syst. Evol. Microbiol.">
        <title>Complete genome sequence of Corynebacterium casei LMG S-19264T (=DSM 44701T), isolated from a smear-ripened cheese.</title>
        <authorList>
            <consortium name="US DOE Joint Genome Institute (JGI-PGF)"/>
            <person name="Walter F."/>
            <person name="Albersmeier A."/>
            <person name="Kalinowski J."/>
            <person name="Ruckert C."/>
        </authorList>
    </citation>
    <scope>NUCLEOTIDE SEQUENCE [LARGE SCALE GENOMIC DNA]</scope>
    <source>
        <strain evidence="14 15">CGMCC 1.7286</strain>
    </source>
</reference>
<dbReference type="FunFam" id="3.40.50.10490:FF:000011">
    <property type="entry name" value="Arabinose 5-phosphate isomerase"/>
    <property type="match status" value="1"/>
</dbReference>
<evidence type="ECO:0000256" key="10">
    <source>
        <dbReference type="PIRSR" id="PIRSR004692-3"/>
    </source>
</evidence>
<evidence type="ECO:0000256" key="4">
    <source>
        <dbReference type="ARBA" id="ARBA00022737"/>
    </source>
</evidence>
<dbReference type="FunFam" id="3.10.580.10:FF:000007">
    <property type="entry name" value="Arabinose 5-phosphate isomerase"/>
    <property type="match status" value="1"/>
</dbReference>
<evidence type="ECO:0000313" key="14">
    <source>
        <dbReference type="EMBL" id="GGO82870.1"/>
    </source>
</evidence>
<evidence type="ECO:0000259" key="12">
    <source>
        <dbReference type="PROSITE" id="PS51371"/>
    </source>
</evidence>